<evidence type="ECO:0000313" key="3">
    <source>
        <dbReference type="EMBL" id="GBG72489.1"/>
    </source>
</evidence>
<comment type="caution">
    <text evidence="3">The sequence shown here is derived from an EMBL/GenBank/DDBJ whole genome shotgun (WGS) entry which is preliminary data.</text>
</comment>
<accession>A0A388KR29</accession>
<proteinExistence type="predicted"/>
<protein>
    <submittedName>
        <fullName evidence="3">Uncharacterized protein</fullName>
    </submittedName>
</protein>
<feature type="transmembrane region" description="Helical" evidence="2">
    <location>
        <begin position="12"/>
        <end position="33"/>
    </location>
</feature>
<feature type="compositionally biased region" description="Polar residues" evidence="1">
    <location>
        <begin position="288"/>
        <end position="299"/>
    </location>
</feature>
<keyword evidence="4" id="KW-1185">Reference proteome</keyword>
<evidence type="ECO:0000256" key="2">
    <source>
        <dbReference type="SAM" id="Phobius"/>
    </source>
</evidence>
<organism evidence="3 4">
    <name type="scientific">Chara braunii</name>
    <name type="common">Braun's stonewort</name>
    <dbReference type="NCBI Taxonomy" id="69332"/>
    <lineage>
        <taxon>Eukaryota</taxon>
        <taxon>Viridiplantae</taxon>
        <taxon>Streptophyta</taxon>
        <taxon>Charophyceae</taxon>
        <taxon>Charales</taxon>
        <taxon>Characeae</taxon>
        <taxon>Chara</taxon>
    </lineage>
</organism>
<keyword evidence="2" id="KW-1133">Transmembrane helix</keyword>
<feature type="region of interest" description="Disordered" evidence="1">
    <location>
        <begin position="482"/>
        <end position="530"/>
    </location>
</feature>
<name>A0A388KR29_CHABU</name>
<feature type="region of interest" description="Disordered" evidence="1">
    <location>
        <begin position="366"/>
        <end position="469"/>
    </location>
</feature>
<feature type="compositionally biased region" description="Polar residues" evidence="1">
    <location>
        <begin position="311"/>
        <end position="329"/>
    </location>
</feature>
<dbReference type="PANTHER" id="PTHR36329:SF1">
    <property type="entry name" value="TRANSMEMBRANE PROTEIN"/>
    <property type="match status" value="1"/>
</dbReference>
<feature type="compositionally biased region" description="Polar residues" evidence="1">
    <location>
        <begin position="385"/>
        <end position="397"/>
    </location>
</feature>
<sequence>MRRTLSEQDKRVMTVCVLVLATLLILEQILYGIDFPVVFCNPRNSSLRERWNDRERRSPWCVYLYVIVKQLLSLTADMLVMTTVVSAISQNIRTLSSQIRIAQSEGIDLTSTPLFIKTVMYRSFQFVLFSYICAKIVLEMGSPLLDGQYPWIRIFAAEIIEFTMCFCVGFIFRLRSPNIYNSFLINGSPSASLLSAGLQGRFLRPTAHRDAVHPMPVQSVPLCSELGGRLPPGLVLIENPPSQDASGKLVRSISVATISLPQTPSAAEEPRSHDIQPLTPDVLVPLTRSRTGTPVNQGTPRRLQSPRLPHSLQSPSDVDSNRSSVTSACQHGEDGQGERDREAPAADAIAGGAAIFAAAVTEAGATPHRHGPLHEFNSLGEAASPQASENSNQTRSASAMHPGSRSRRVREQVGQHEQTEQQTIRNRRNASNRDFSVGGAPWDGRGVDLSTAPNPGAQDPSALMPRSPLIGGESMVETVDSTIWEDEGESSSSSHRRYLLEGHRQQLLSPPSVPGSVKNTPQGRKRDGQI</sequence>
<feature type="compositionally biased region" description="Basic and acidic residues" evidence="1">
    <location>
        <begin position="331"/>
        <end position="344"/>
    </location>
</feature>
<evidence type="ECO:0000256" key="1">
    <source>
        <dbReference type="SAM" id="MobiDB-lite"/>
    </source>
</evidence>
<dbReference type="OrthoDB" id="10669491at2759"/>
<dbReference type="PANTHER" id="PTHR36329">
    <property type="entry name" value="TRANSMEMBRANE PROTEIN"/>
    <property type="match status" value="1"/>
</dbReference>
<dbReference type="Proteomes" id="UP000265515">
    <property type="component" value="Unassembled WGS sequence"/>
</dbReference>
<dbReference type="EMBL" id="BFEA01000166">
    <property type="protein sequence ID" value="GBG72489.1"/>
    <property type="molecule type" value="Genomic_DNA"/>
</dbReference>
<feature type="compositionally biased region" description="Basic and acidic residues" evidence="1">
    <location>
        <begin position="409"/>
        <end position="419"/>
    </location>
</feature>
<keyword evidence="2" id="KW-0472">Membrane</keyword>
<dbReference type="AlphaFoldDB" id="A0A388KR29"/>
<feature type="region of interest" description="Disordered" evidence="1">
    <location>
        <begin position="261"/>
        <end position="345"/>
    </location>
</feature>
<dbReference type="Gramene" id="GBG72489">
    <property type="protein sequence ID" value="GBG72489"/>
    <property type="gene ID" value="CBR_g12063"/>
</dbReference>
<keyword evidence="2" id="KW-0812">Transmembrane</keyword>
<evidence type="ECO:0000313" key="4">
    <source>
        <dbReference type="Proteomes" id="UP000265515"/>
    </source>
</evidence>
<gene>
    <name evidence="3" type="ORF">CBR_g12063</name>
</gene>
<reference evidence="3 4" key="1">
    <citation type="journal article" date="2018" name="Cell">
        <title>The Chara Genome: Secondary Complexity and Implications for Plant Terrestrialization.</title>
        <authorList>
            <person name="Nishiyama T."/>
            <person name="Sakayama H."/>
            <person name="Vries J.D."/>
            <person name="Buschmann H."/>
            <person name="Saint-Marcoux D."/>
            <person name="Ullrich K.K."/>
            <person name="Haas F.B."/>
            <person name="Vanderstraeten L."/>
            <person name="Becker D."/>
            <person name="Lang D."/>
            <person name="Vosolsobe S."/>
            <person name="Rombauts S."/>
            <person name="Wilhelmsson P.K.I."/>
            <person name="Janitza P."/>
            <person name="Kern R."/>
            <person name="Heyl A."/>
            <person name="Rumpler F."/>
            <person name="Villalobos L.I.A.C."/>
            <person name="Clay J.M."/>
            <person name="Skokan R."/>
            <person name="Toyoda A."/>
            <person name="Suzuki Y."/>
            <person name="Kagoshima H."/>
            <person name="Schijlen E."/>
            <person name="Tajeshwar N."/>
            <person name="Catarino B."/>
            <person name="Hetherington A.J."/>
            <person name="Saltykova A."/>
            <person name="Bonnot C."/>
            <person name="Breuninger H."/>
            <person name="Symeonidi A."/>
            <person name="Radhakrishnan G.V."/>
            <person name="Van Nieuwerburgh F."/>
            <person name="Deforce D."/>
            <person name="Chang C."/>
            <person name="Karol K.G."/>
            <person name="Hedrich R."/>
            <person name="Ulvskov P."/>
            <person name="Glockner G."/>
            <person name="Delwiche C.F."/>
            <person name="Petrasek J."/>
            <person name="Van de Peer Y."/>
            <person name="Friml J."/>
            <person name="Beilby M."/>
            <person name="Dolan L."/>
            <person name="Kohara Y."/>
            <person name="Sugano S."/>
            <person name="Fujiyama A."/>
            <person name="Delaux P.-M."/>
            <person name="Quint M."/>
            <person name="TheiBen G."/>
            <person name="Hagemann M."/>
            <person name="Harholt J."/>
            <person name="Dunand C."/>
            <person name="Zachgo S."/>
            <person name="Langdale J."/>
            <person name="Maumus F."/>
            <person name="Straeten D.V.D."/>
            <person name="Gould S.B."/>
            <person name="Rensing S.A."/>
        </authorList>
    </citation>
    <scope>NUCLEOTIDE SEQUENCE [LARGE SCALE GENOMIC DNA]</scope>
    <source>
        <strain evidence="3 4">S276</strain>
    </source>
</reference>